<evidence type="ECO:0000313" key="3">
    <source>
        <dbReference type="Proteomes" id="UP000262825"/>
    </source>
</evidence>
<dbReference type="AlphaFoldDB" id="A0A376B1T1"/>
<feature type="region of interest" description="Disordered" evidence="1">
    <location>
        <begin position="19"/>
        <end position="71"/>
    </location>
</feature>
<name>A0A376B1T1_9ASCO</name>
<dbReference type="Proteomes" id="UP000262825">
    <property type="component" value="Unassembled WGS sequence"/>
</dbReference>
<feature type="compositionally biased region" description="Basic residues" evidence="1">
    <location>
        <begin position="59"/>
        <end position="69"/>
    </location>
</feature>
<protein>
    <submittedName>
        <fullName evidence="2">Related to Protein CMS1</fullName>
    </submittedName>
</protein>
<evidence type="ECO:0000256" key="1">
    <source>
        <dbReference type="SAM" id="MobiDB-lite"/>
    </source>
</evidence>
<proteinExistence type="predicted"/>
<dbReference type="GO" id="GO:0005634">
    <property type="term" value="C:nucleus"/>
    <property type="evidence" value="ECO:0007669"/>
    <property type="project" value="TreeGrafter"/>
</dbReference>
<gene>
    <name evidence="2" type="ORF">SCODWIG_00384</name>
</gene>
<sequence length="318" mass="36497">MNSHHNTYTGDDLNDGLEYDFDGDIVSEQDEQTATASHLDNKRPNEGSDDEDEEEKSQLSKRKKKKQSSKLHEKKLEKLKFDINQRRSLFNKTPQEIVDYLATLIRGKNPNLSAIELDELYFKKSDFLNISWDKQADNIELHDLTLLPDFVVQYLKAPKVIVFALSNVRVADIYRTLNNPNKFGGKAIKLFSKNKLKQDLDMLTKISSGLNNTTIDSAKKNNTTNKKNNNKLLQKNKEQKNIIGNNIRFLIATPNRMQKIIENTNCLFEGKDKLDILIDSSYLDSKTNSIFTSDDGMVLCKVLKEFLNKKSSVRIVLF</sequence>
<keyword evidence="3" id="KW-1185">Reference proteome</keyword>
<feature type="compositionally biased region" description="Acidic residues" evidence="1">
    <location>
        <begin position="19"/>
        <end position="31"/>
    </location>
</feature>
<accession>A0A376B1T1</accession>
<dbReference type="EMBL" id="UFAJ01000030">
    <property type="protein sequence ID" value="SSD58623.1"/>
    <property type="molecule type" value="Genomic_DNA"/>
</dbReference>
<reference evidence="3" key="1">
    <citation type="submission" date="2018-06" db="EMBL/GenBank/DDBJ databases">
        <authorList>
            <person name="Guldener U."/>
        </authorList>
    </citation>
    <scope>NUCLEOTIDE SEQUENCE [LARGE SCALE GENOMIC DNA]</scope>
    <source>
        <strain evidence="3">UTAD17</strain>
    </source>
</reference>
<dbReference type="GO" id="GO:0030686">
    <property type="term" value="C:90S preribosome"/>
    <property type="evidence" value="ECO:0007669"/>
    <property type="project" value="TreeGrafter"/>
</dbReference>
<dbReference type="PANTHER" id="PTHR24030:SF0">
    <property type="entry name" value="PROTEIN CMSS1"/>
    <property type="match status" value="1"/>
</dbReference>
<dbReference type="PANTHER" id="PTHR24030">
    <property type="entry name" value="PROTEIN CMSS1"/>
    <property type="match status" value="1"/>
</dbReference>
<organism evidence="2 3">
    <name type="scientific">Saccharomycodes ludwigii</name>
    <dbReference type="NCBI Taxonomy" id="36035"/>
    <lineage>
        <taxon>Eukaryota</taxon>
        <taxon>Fungi</taxon>
        <taxon>Dikarya</taxon>
        <taxon>Ascomycota</taxon>
        <taxon>Saccharomycotina</taxon>
        <taxon>Saccharomycetes</taxon>
        <taxon>Saccharomycodales</taxon>
        <taxon>Saccharomycodaceae</taxon>
        <taxon>Saccharomycodes</taxon>
    </lineage>
</organism>
<dbReference type="VEuPathDB" id="FungiDB:SCODWIG_00384"/>
<dbReference type="Pfam" id="PF14617">
    <property type="entry name" value="CMS1"/>
    <property type="match status" value="1"/>
</dbReference>
<dbReference type="InterPro" id="IPR032704">
    <property type="entry name" value="Cms1"/>
</dbReference>
<evidence type="ECO:0000313" key="2">
    <source>
        <dbReference type="EMBL" id="SSD58623.1"/>
    </source>
</evidence>